<dbReference type="InterPro" id="IPR023405">
    <property type="entry name" value="Topo_IA_core_domain"/>
</dbReference>
<evidence type="ECO:0000313" key="13">
    <source>
        <dbReference type="EMBL" id="MBP3059516.1"/>
    </source>
</evidence>
<proteinExistence type="inferred from homology"/>
<dbReference type="CDD" id="cd00186">
    <property type="entry name" value="TOP1Ac"/>
    <property type="match status" value="1"/>
</dbReference>
<feature type="site" description="Interaction with DNA" evidence="10">
    <location>
        <position position="293"/>
    </location>
</feature>
<dbReference type="InterPro" id="IPR006171">
    <property type="entry name" value="TOPRIM_dom"/>
</dbReference>
<evidence type="ECO:0000256" key="3">
    <source>
        <dbReference type="ARBA" id="ARBA00022723"/>
    </source>
</evidence>
<evidence type="ECO:0000256" key="2">
    <source>
        <dbReference type="ARBA" id="ARBA00009446"/>
    </source>
</evidence>
<keyword evidence="5" id="KW-0862">Zinc</keyword>
<dbReference type="PROSITE" id="PS50880">
    <property type="entry name" value="TOPRIM"/>
    <property type="match status" value="1"/>
</dbReference>
<dbReference type="Pfam" id="PF01396">
    <property type="entry name" value="Zn_ribbon_Top1"/>
    <property type="match status" value="1"/>
</dbReference>
<dbReference type="CDD" id="cd03363">
    <property type="entry name" value="TOPRIM_TopoIA_TopoI"/>
    <property type="match status" value="1"/>
</dbReference>
<dbReference type="Gene3D" id="2.70.20.10">
    <property type="entry name" value="Topoisomerase I, domain 3"/>
    <property type="match status" value="1"/>
</dbReference>
<dbReference type="Gene3D" id="1.10.290.10">
    <property type="entry name" value="Topoisomerase I, domain 4"/>
    <property type="match status" value="1"/>
</dbReference>
<feature type="domain" description="Topo IA-type catalytic" evidence="12">
    <location>
        <begin position="131"/>
        <end position="543"/>
    </location>
</feature>
<name>A0ABS5BJH9_9MOLU</name>
<feature type="site" description="Interaction with DNA" evidence="10">
    <location>
        <position position="145"/>
    </location>
</feature>
<dbReference type="PANTHER" id="PTHR42785">
    <property type="entry name" value="DNA TOPOISOMERASE, TYPE IA, CORE"/>
    <property type="match status" value="1"/>
</dbReference>
<dbReference type="HAMAP" id="MF_00952">
    <property type="entry name" value="Topoisom_1_prok"/>
    <property type="match status" value="1"/>
</dbReference>
<dbReference type="PROSITE" id="PS52039">
    <property type="entry name" value="TOPO_IA_2"/>
    <property type="match status" value="1"/>
</dbReference>
<sequence length="601" mass="70474">MQKKVIILESPAKAKTISSYFDDKILVLCSKGHIRNLSLKGKERLGIYVNDNFKPDYEIIPERESLVKELIQKTKGKKVFLATDPDREGEAIAWHLSEILKLKKNEKNRIFFNEITKKVVLNAFENPCLIRNLLVESQETRRIIDRIIGFKLSRLVRKIRAQSAGRVQSVVLKLIIEKEEKRRKFIPEEYFLIKIIFSDFQANLITTPKDKKIKKEEAEFIIDKIKNKSFLLKKINNKKVLNKPPKPYITSLLQQDSFKILNMNSKKTMMIAQKLYEGVIIDGKLTGLITYMRTDSYRISPSFVEEINYFIKKKYGQKYLGTYKEYKNKNSQDAHEAIRPTDINKEPESLKNYLNKNELNVYKIIYQRTLASFMTESVINRTEFIFQNDNYLFSAEGNELLFEGFYKALEYSYPENILPSLKINEFYSAKDIQKIQKITNPPSRYNEASLIKQLEKLKIGRPSTYVNIIEILKKRFYVILVEKKFVPTKMGFLTYQLLEKFFSSIVNVEYTAKIEEKLDFIANGQLNKVDFLKNFYHEFKDLYDTASKEIQPIKPILTDKKCDLCGSFLVKRRGRYSVFLGCSTFPKCKKVLPCKEEEDLI</sequence>
<dbReference type="InterPro" id="IPR013826">
    <property type="entry name" value="Topo_IA_cen_sub3"/>
</dbReference>
<dbReference type="Gene3D" id="1.10.460.10">
    <property type="entry name" value="Topoisomerase I, domain 2"/>
    <property type="match status" value="1"/>
</dbReference>
<feature type="domain" description="Toprim" evidence="11">
    <location>
        <begin position="3"/>
        <end position="115"/>
    </location>
</feature>
<keyword evidence="4" id="KW-0863">Zinc-finger</keyword>
<comment type="catalytic activity">
    <reaction evidence="1 10">
        <text>ATP-independent breakage of single-stranded DNA, followed by passage and rejoining.</text>
        <dbReference type="EC" id="5.6.2.1"/>
    </reaction>
</comment>
<dbReference type="InterPro" id="IPR023406">
    <property type="entry name" value="Topo_IA_AS"/>
</dbReference>
<dbReference type="InterPro" id="IPR013825">
    <property type="entry name" value="Topo_IA_cen_sub2"/>
</dbReference>
<keyword evidence="7 10" id="KW-0799">Topoisomerase</keyword>
<evidence type="ECO:0000256" key="6">
    <source>
        <dbReference type="ARBA" id="ARBA00022842"/>
    </source>
</evidence>
<dbReference type="Gene3D" id="3.40.50.140">
    <property type="match status" value="1"/>
</dbReference>
<dbReference type="Gene3D" id="3.30.65.10">
    <property type="entry name" value="Bacterial Topoisomerase I, domain 1"/>
    <property type="match status" value="1"/>
</dbReference>
<dbReference type="EMBL" id="VBRA02000009">
    <property type="protein sequence ID" value="MBP3059516.1"/>
    <property type="molecule type" value="Genomic_DNA"/>
</dbReference>
<evidence type="ECO:0000259" key="12">
    <source>
        <dbReference type="PROSITE" id="PS52039"/>
    </source>
</evidence>
<dbReference type="EC" id="5.6.2.1" evidence="10"/>
<feature type="region of interest" description="Interaction with DNA" evidence="10">
    <location>
        <begin position="163"/>
        <end position="168"/>
    </location>
</feature>
<feature type="site" description="Interaction with DNA" evidence="10">
    <location>
        <position position="475"/>
    </location>
</feature>
<evidence type="ECO:0000256" key="8">
    <source>
        <dbReference type="ARBA" id="ARBA00023125"/>
    </source>
</evidence>
<keyword evidence="8 10" id="KW-0238">DNA-binding</keyword>
<evidence type="ECO:0000256" key="5">
    <source>
        <dbReference type="ARBA" id="ARBA00022833"/>
    </source>
</evidence>
<keyword evidence="14" id="KW-1185">Reference proteome</keyword>
<comment type="caution">
    <text evidence="10">Lacks conserved residue(s) required for the propagation of feature annotation.</text>
</comment>
<dbReference type="SMART" id="SM00437">
    <property type="entry name" value="TOP1Ac"/>
    <property type="match status" value="1"/>
</dbReference>
<dbReference type="InterPro" id="IPR003602">
    <property type="entry name" value="Topo_IA_DNA-bd_dom"/>
</dbReference>
<evidence type="ECO:0000256" key="4">
    <source>
        <dbReference type="ARBA" id="ARBA00022771"/>
    </source>
</evidence>
<dbReference type="PROSITE" id="PS00396">
    <property type="entry name" value="TOPO_IA_1"/>
    <property type="match status" value="1"/>
</dbReference>
<dbReference type="InterPro" id="IPR003601">
    <property type="entry name" value="Topo_IA_2"/>
</dbReference>
<feature type="active site" description="O-(5'-phospho-DNA)-tyrosine intermediate" evidence="10">
    <location>
        <position position="291"/>
    </location>
</feature>
<dbReference type="SMART" id="SM00493">
    <property type="entry name" value="TOPRIM"/>
    <property type="match status" value="1"/>
</dbReference>
<comment type="caution">
    <text evidence="13">The sequence shown here is derived from an EMBL/GenBank/DDBJ whole genome shotgun (WGS) entry which is preliminary data.</text>
</comment>
<evidence type="ECO:0000259" key="11">
    <source>
        <dbReference type="PROSITE" id="PS50880"/>
    </source>
</evidence>
<dbReference type="InterPro" id="IPR013498">
    <property type="entry name" value="Topo_IA_Znf"/>
</dbReference>
<feature type="site" description="Interaction with DNA" evidence="10">
    <location>
        <position position="141"/>
    </location>
</feature>
<dbReference type="NCBIfam" id="TIGR01051">
    <property type="entry name" value="topA_bact"/>
    <property type="match status" value="1"/>
</dbReference>
<dbReference type="InterPro" id="IPR000380">
    <property type="entry name" value="Topo_IA"/>
</dbReference>
<dbReference type="PANTHER" id="PTHR42785:SF1">
    <property type="entry name" value="DNA TOPOISOMERASE"/>
    <property type="match status" value="1"/>
</dbReference>
<organism evidence="13 14">
    <name type="scientific">Texas Phoenix palm phytoplasma</name>
    <dbReference type="NCBI Taxonomy" id="176709"/>
    <lineage>
        <taxon>Bacteria</taxon>
        <taxon>Bacillati</taxon>
        <taxon>Mycoplasmatota</taxon>
        <taxon>Mollicutes</taxon>
        <taxon>Acholeplasmatales</taxon>
        <taxon>Acholeplasmataceae</taxon>
        <taxon>Candidatus Phytoplasma</taxon>
        <taxon>16SrIV (Coconut lethal yellows group)</taxon>
    </lineage>
</organism>
<dbReference type="InterPro" id="IPR013824">
    <property type="entry name" value="Topo_IA_cen_sub1"/>
</dbReference>
<keyword evidence="9 10" id="KW-0413">Isomerase</keyword>
<dbReference type="Pfam" id="PF01751">
    <property type="entry name" value="Toprim"/>
    <property type="match status" value="1"/>
</dbReference>
<dbReference type="SMART" id="SM00436">
    <property type="entry name" value="TOP1Bc"/>
    <property type="match status" value="1"/>
</dbReference>
<dbReference type="PRINTS" id="PR00417">
    <property type="entry name" value="PRTPISMRASEI"/>
</dbReference>
<dbReference type="Proteomes" id="UP001192346">
    <property type="component" value="Unassembled WGS sequence"/>
</dbReference>
<dbReference type="RefSeq" id="WP_138108087.1">
    <property type="nucleotide sequence ID" value="NZ_VBRA02000009.1"/>
</dbReference>
<accession>A0ABS5BJH9</accession>
<evidence type="ECO:0000256" key="1">
    <source>
        <dbReference type="ARBA" id="ARBA00000213"/>
    </source>
</evidence>
<comment type="similarity">
    <text evidence="2 10">Belongs to the type IA topoisomerase family.</text>
</comment>
<evidence type="ECO:0000256" key="10">
    <source>
        <dbReference type="HAMAP-Rule" id="MF_00952"/>
    </source>
</evidence>
<evidence type="ECO:0000256" key="7">
    <source>
        <dbReference type="ARBA" id="ARBA00023029"/>
    </source>
</evidence>
<reference evidence="13" key="1">
    <citation type="submission" date="2019-10" db="EMBL/GenBank/DDBJ databases">
        <title>Whole Genome Sequencing and Characterization of Texas Phoenix Palm Decline Phytoplasma Belongs to Lethal Yellowing (16SrIV) Group.</title>
        <authorList>
            <person name="Bao M."/>
        </authorList>
    </citation>
    <scope>NUCLEOTIDE SEQUENCE [LARGE SCALE GENOMIC DNA]</scope>
    <source>
        <strain evidence="13">ACPD</strain>
    </source>
</reference>
<dbReference type="InterPro" id="IPR028612">
    <property type="entry name" value="Topoisom_1_IA"/>
</dbReference>
<dbReference type="Pfam" id="PF01131">
    <property type="entry name" value="Topoisom_bac"/>
    <property type="match status" value="1"/>
</dbReference>
<evidence type="ECO:0000256" key="9">
    <source>
        <dbReference type="ARBA" id="ARBA00023235"/>
    </source>
</evidence>
<dbReference type="InterPro" id="IPR013497">
    <property type="entry name" value="Topo_IA_cen"/>
</dbReference>
<gene>
    <name evidence="10 13" type="primary">topA</name>
    <name evidence="13" type="ORF">FEF22_001835</name>
</gene>
<dbReference type="InterPro" id="IPR034149">
    <property type="entry name" value="TOPRIM_TopoI"/>
</dbReference>
<feature type="site" description="Interaction with DNA" evidence="10">
    <location>
        <position position="33"/>
    </location>
</feature>
<keyword evidence="6" id="KW-0460">Magnesium</keyword>
<dbReference type="InterPro" id="IPR005733">
    <property type="entry name" value="TopoI_bac-type"/>
</dbReference>
<protein>
    <recommendedName>
        <fullName evidence="10">DNA topoisomerase 1</fullName>
        <ecNumber evidence="10">5.6.2.1</ecNumber>
    </recommendedName>
    <alternativeName>
        <fullName evidence="10">DNA topoisomerase I</fullName>
    </alternativeName>
</protein>
<evidence type="ECO:0000313" key="14">
    <source>
        <dbReference type="Proteomes" id="UP001192346"/>
    </source>
</evidence>
<feature type="site" description="Interaction with DNA" evidence="10">
    <location>
        <position position="142"/>
    </location>
</feature>
<keyword evidence="3" id="KW-0479">Metal-binding</keyword>
<comment type="function">
    <text evidence="10">Releases the supercoiling and torsional tension of DNA, which is introduced during the DNA replication and transcription, by transiently cleaving and rejoining one strand of the DNA duplex. Introduces a single-strand break via transesterification at a target site in duplex DNA. The scissile phosphodiester is attacked by the catalytic tyrosine of the enzyme, resulting in the formation of a DNA-(5'-phosphotyrosyl)-enzyme intermediate and the expulsion of a 3'-OH DNA strand. The free DNA strand then undergoes passage around the unbroken strand, thus removing DNA supercoils. Finally, in the religation step, the DNA 3'-OH attacks the covalent intermediate to expel the active-site tyrosine and restore the DNA phosphodiester backbone.</text>
</comment>
<dbReference type="SUPFAM" id="SSF57783">
    <property type="entry name" value="Zinc beta-ribbon"/>
    <property type="match status" value="1"/>
</dbReference>
<dbReference type="SUPFAM" id="SSF56712">
    <property type="entry name" value="Prokaryotic type I DNA topoisomerase"/>
    <property type="match status" value="1"/>
</dbReference>
<comment type="subunit">
    <text evidence="10">Monomer.</text>
</comment>